<reference evidence="1" key="1">
    <citation type="journal article" date="2014" name="Front. Microbiol.">
        <title>High frequency of phylogenetically diverse reductive dehalogenase-homologous genes in deep subseafloor sedimentary metagenomes.</title>
        <authorList>
            <person name="Kawai M."/>
            <person name="Futagami T."/>
            <person name="Toyoda A."/>
            <person name="Takaki Y."/>
            <person name="Nishi S."/>
            <person name="Hori S."/>
            <person name="Arai W."/>
            <person name="Tsubouchi T."/>
            <person name="Morono Y."/>
            <person name="Uchiyama I."/>
            <person name="Ito T."/>
            <person name="Fujiyama A."/>
            <person name="Inagaki F."/>
            <person name="Takami H."/>
        </authorList>
    </citation>
    <scope>NUCLEOTIDE SEQUENCE</scope>
    <source>
        <strain evidence="1">Expedition CK06-06</strain>
    </source>
</reference>
<sequence length="58" mass="6599">LTLTKVYIEALDQLVEMGLYMEHQDAIRDSLRRLFQFHGIETFADKGPEPEAAAPPEP</sequence>
<feature type="non-terminal residue" evidence="1">
    <location>
        <position position="1"/>
    </location>
</feature>
<dbReference type="EMBL" id="BARU01010534">
    <property type="protein sequence ID" value="GAH34027.1"/>
    <property type="molecule type" value="Genomic_DNA"/>
</dbReference>
<organism evidence="1">
    <name type="scientific">marine sediment metagenome</name>
    <dbReference type="NCBI Taxonomy" id="412755"/>
    <lineage>
        <taxon>unclassified sequences</taxon>
        <taxon>metagenomes</taxon>
        <taxon>ecological metagenomes</taxon>
    </lineage>
</organism>
<protein>
    <submittedName>
        <fullName evidence="1">Uncharacterized protein</fullName>
    </submittedName>
</protein>
<dbReference type="AlphaFoldDB" id="X1ENA5"/>
<evidence type="ECO:0000313" key="1">
    <source>
        <dbReference type="EMBL" id="GAH34027.1"/>
    </source>
</evidence>
<name>X1ENA5_9ZZZZ</name>
<proteinExistence type="predicted"/>
<gene>
    <name evidence="1" type="ORF">S03H2_20058</name>
</gene>
<comment type="caution">
    <text evidence="1">The sequence shown here is derived from an EMBL/GenBank/DDBJ whole genome shotgun (WGS) entry which is preliminary data.</text>
</comment>
<accession>X1ENA5</accession>